<dbReference type="OrthoDB" id="9793626at2"/>
<dbReference type="SUPFAM" id="SSF51735">
    <property type="entry name" value="NAD(P)-binding Rossmann-fold domains"/>
    <property type="match status" value="1"/>
</dbReference>
<name>A0A6N7YM50_9PSEU</name>
<dbReference type="PANTHER" id="PTHR43761:SF1">
    <property type="entry name" value="D-ISOMER SPECIFIC 2-HYDROXYACID DEHYDROGENASE CATALYTIC DOMAIN-CONTAINING PROTEIN-RELATED"/>
    <property type="match status" value="1"/>
</dbReference>
<gene>
    <name evidence="8" type="ORF">GKO32_08585</name>
</gene>
<evidence type="ECO:0000259" key="7">
    <source>
        <dbReference type="Pfam" id="PF02826"/>
    </source>
</evidence>
<reference evidence="8 9" key="1">
    <citation type="submission" date="2019-11" db="EMBL/GenBank/DDBJ databases">
        <title>Draft genome of Amycolatopsis RM579.</title>
        <authorList>
            <person name="Duangmal K."/>
            <person name="Mingma R."/>
        </authorList>
    </citation>
    <scope>NUCLEOTIDE SEQUENCE [LARGE SCALE GENOMIC DNA]</scope>
    <source>
        <strain evidence="8 9">RM579</strain>
    </source>
</reference>
<dbReference type="GO" id="GO:0051287">
    <property type="term" value="F:NAD binding"/>
    <property type="evidence" value="ECO:0007669"/>
    <property type="project" value="InterPro"/>
</dbReference>
<comment type="caution">
    <text evidence="8">The sequence shown here is derived from an EMBL/GenBank/DDBJ whole genome shotgun (WGS) entry which is preliminary data.</text>
</comment>
<organism evidence="8 9">
    <name type="scientific">Amycolatopsis pithecellobii</name>
    <dbReference type="NCBI Taxonomy" id="664692"/>
    <lineage>
        <taxon>Bacteria</taxon>
        <taxon>Bacillati</taxon>
        <taxon>Actinomycetota</taxon>
        <taxon>Actinomycetes</taxon>
        <taxon>Pseudonocardiales</taxon>
        <taxon>Pseudonocardiaceae</taxon>
        <taxon>Amycolatopsis</taxon>
    </lineage>
</organism>
<feature type="region of interest" description="Disordered" evidence="5">
    <location>
        <begin position="1"/>
        <end position="23"/>
    </location>
</feature>
<evidence type="ECO:0000259" key="6">
    <source>
        <dbReference type="Pfam" id="PF00389"/>
    </source>
</evidence>
<dbReference type="InterPro" id="IPR006139">
    <property type="entry name" value="D-isomer_2_OHA_DH_cat_dom"/>
</dbReference>
<protein>
    <submittedName>
        <fullName evidence="8">C-terminal binding protein</fullName>
    </submittedName>
</protein>
<dbReference type="Pfam" id="PF00389">
    <property type="entry name" value="2-Hacid_dh"/>
    <property type="match status" value="1"/>
</dbReference>
<evidence type="ECO:0000256" key="2">
    <source>
        <dbReference type="ARBA" id="ARBA00023002"/>
    </source>
</evidence>
<proteinExistence type="inferred from homology"/>
<sequence>MSTKERKPGDSRPGSPGPSRPVVVSGRGEFTVKVFADVPPEHDIELRSGSLATPEDVRASTQGADAVVVDYEFLSADHIAAMSDSVKIIGYSGTGLDVVDLEAARARNIAVLYLPGFATEEVAEHTVALMLAGVRRLRRADQVARTGWGEWRSAGPLRTLNGATVGLIGLGRIGSGVLRRVRAFGAEVVAYDPDATELPEGCRRAGSLDELLRAADVISLQVPLTEQTRGLLGEREFQLMKPDSLLVNASRGGVIDERALVDALERGDISGACLDVVEQEPLDPAAPITRAPNTLLTPHVAWYSPAAERRSRDHTLNGVAAFVRGEPVRFGVLA</sequence>
<dbReference type="Pfam" id="PF02826">
    <property type="entry name" value="2-Hacid_dh_C"/>
    <property type="match status" value="1"/>
</dbReference>
<evidence type="ECO:0000313" key="8">
    <source>
        <dbReference type="EMBL" id="MTD54035.1"/>
    </source>
</evidence>
<dbReference type="SUPFAM" id="SSF52283">
    <property type="entry name" value="Formate/glycerate dehydrogenase catalytic domain-like"/>
    <property type="match status" value="1"/>
</dbReference>
<evidence type="ECO:0000256" key="5">
    <source>
        <dbReference type="SAM" id="MobiDB-lite"/>
    </source>
</evidence>
<dbReference type="InterPro" id="IPR036291">
    <property type="entry name" value="NAD(P)-bd_dom_sf"/>
</dbReference>
<keyword evidence="3" id="KW-0520">NAD</keyword>
<dbReference type="FunFam" id="3.40.50.720:FF:000203">
    <property type="entry name" value="D-3-phosphoglycerate dehydrogenase (SerA)"/>
    <property type="match status" value="1"/>
</dbReference>
<comment type="similarity">
    <text evidence="1 4">Belongs to the D-isomer specific 2-hydroxyacid dehydrogenase family.</text>
</comment>
<dbReference type="Proteomes" id="UP000440096">
    <property type="component" value="Unassembled WGS sequence"/>
</dbReference>
<evidence type="ECO:0000256" key="3">
    <source>
        <dbReference type="ARBA" id="ARBA00023027"/>
    </source>
</evidence>
<dbReference type="InterPro" id="IPR043322">
    <property type="entry name" value="CtBP"/>
</dbReference>
<dbReference type="EMBL" id="WMBA01000009">
    <property type="protein sequence ID" value="MTD54035.1"/>
    <property type="molecule type" value="Genomic_DNA"/>
</dbReference>
<keyword evidence="2 4" id="KW-0560">Oxidoreductase</keyword>
<dbReference type="AlphaFoldDB" id="A0A6N7YM50"/>
<dbReference type="CDD" id="cd05299">
    <property type="entry name" value="CtBP_dh"/>
    <property type="match status" value="1"/>
</dbReference>
<feature type="domain" description="D-isomer specific 2-hydroxyacid dehydrogenase NAD-binding" evidence="7">
    <location>
        <begin position="127"/>
        <end position="301"/>
    </location>
</feature>
<evidence type="ECO:0000313" key="9">
    <source>
        <dbReference type="Proteomes" id="UP000440096"/>
    </source>
</evidence>
<keyword evidence="9" id="KW-1185">Reference proteome</keyword>
<dbReference type="GO" id="GO:0003714">
    <property type="term" value="F:transcription corepressor activity"/>
    <property type="evidence" value="ECO:0007669"/>
    <property type="project" value="InterPro"/>
</dbReference>
<dbReference type="PROSITE" id="PS00671">
    <property type="entry name" value="D_2_HYDROXYACID_DH_3"/>
    <property type="match status" value="1"/>
</dbReference>
<dbReference type="InterPro" id="IPR029753">
    <property type="entry name" value="D-isomer_DH_CS"/>
</dbReference>
<accession>A0A6N7YM50</accession>
<dbReference type="PANTHER" id="PTHR43761">
    <property type="entry name" value="D-ISOMER SPECIFIC 2-HYDROXYACID DEHYDROGENASE FAMILY PROTEIN (AFU_ORTHOLOGUE AFUA_1G13630)"/>
    <property type="match status" value="1"/>
</dbReference>
<dbReference type="InterPro" id="IPR006140">
    <property type="entry name" value="D-isomer_DH_NAD-bd"/>
</dbReference>
<dbReference type="GO" id="GO:0016616">
    <property type="term" value="F:oxidoreductase activity, acting on the CH-OH group of donors, NAD or NADP as acceptor"/>
    <property type="evidence" value="ECO:0007669"/>
    <property type="project" value="InterPro"/>
</dbReference>
<feature type="domain" description="D-isomer specific 2-hydroxyacid dehydrogenase catalytic" evidence="6">
    <location>
        <begin position="35"/>
        <end position="329"/>
    </location>
</feature>
<dbReference type="Gene3D" id="3.40.50.720">
    <property type="entry name" value="NAD(P)-binding Rossmann-like Domain"/>
    <property type="match status" value="2"/>
</dbReference>
<feature type="compositionally biased region" description="Basic and acidic residues" evidence="5">
    <location>
        <begin position="1"/>
        <end position="10"/>
    </location>
</feature>
<dbReference type="InterPro" id="IPR050418">
    <property type="entry name" value="D-iso_2-hydroxyacid_DH_PdxB"/>
</dbReference>
<evidence type="ECO:0000256" key="1">
    <source>
        <dbReference type="ARBA" id="ARBA00005854"/>
    </source>
</evidence>
<evidence type="ECO:0000256" key="4">
    <source>
        <dbReference type="RuleBase" id="RU003719"/>
    </source>
</evidence>